<keyword evidence="2" id="KW-0694">RNA-binding</keyword>
<dbReference type="Gene3D" id="3.30.70.330">
    <property type="match status" value="1"/>
</dbReference>
<dbReference type="InterPro" id="IPR012677">
    <property type="entry name" value="Nucleotide-bd_a/b_plait_sf"/>
</dbReference>
<comment type="caution">
    <text evidence="3">The sequence shown here is derived from an EMBL/GenBank/DDBJ whole genome shotgun (WGS) entry which is preliminary data.</text>
</comment>
<dbReference type="EMBL" id="CAUEEQ010013902">
    <property type="protein sequence ID" value="CAJ0937890.1"/>
    <property type="molecule type" value="Genomic_DNA"/>
</dbReference>
<protein>
    <recommendedName>
        <fullName evidence="5">RRM domain-containing protein</fullName>
    </recommendedName>
</protein>
<accession>A0ABN9LED3</accession>
<evidence type="ECO:0000313" key="3">
    <source>
        <dbReference type="EMBL" id="CAJ0937890.1"/>
    </source>
</evidence>
<dbReference type="PANTHER" id="PTHR13976">
    <property type="entry name" value="HETEROGENEOUS NUCLEAR RIBONUCLEOPROTEIN-RELATED"/>
    <property type="match status" value="1"/>
</dbReference>
<evidence type="ECO:0000256" key="2">
    <source>
        <dbReference type="ARBA" id="ARBA00022884"/>
    </source>
</evidence>
<keyword evidence="4" id="KW-1185">Reference proteome</keyword>
<evidence type="ECO:0000313" key="4">
    <source>
        <dbReference type="Proteomes" id="UP001176940"/>
    </source>
</evidence>
<keyword evidence="1" id="KW-0677">Repeat</keyword>
<dbReference type="InterPro" id="IPR050666">
    <property type="entry name" value="ESRP"/>
</dbReference>
<dbReference type="InterPro" id="IPR035979">
    <property type="entry name" value="RBD_domain_sf"/>
</dbReference>
<organism evidence="3 4">
    <name type="scientific">Ranitomeya imitator</name>
    <name type="common">mimic poison frog</name>
    <dbReference type="NCBI Taxonomy" id="111125"/>
    <lineage>
        <taxon>Eukaryota</taxon>
        <taxon>Metazoa</taxon>
        <taxon>Chordata</taxon>
        <taxon>Craniata</taxon>
        <taxon>Vertebrata</taxon>
        <taxon>Euteleostomi</taxon>
        <taxon>Amphibia</taxon>
        <taxon>Batrachia</taxon>
        <taxon>Anura</taxon>
        <taxon>Neobatrachia</taxon>
        <taxon>Hyloidea</taxon>
        <taxon>Dendrobatidae</taxon>
        <taxon>Dendrobatinae</taxon>
        <taxon>Ranitomeya</taxon>
    </lineage>
</organism>
<proteinExistence type="predicted"/>
<evidence type="ECO:0000256" key="1">
    <source>
        <dbReference type="ARBA" id="ARBA00022737"/>
    </source>
</evidence>
<dbReference type="Proteomes" id="UP001176940">
    <property type="component" value="Unassembled WGS sequence"/>
</dbReference>
<reference evidence="3" key="1">
    <citation type="submission" date="2023-07" db="EMBL/GenBank/DDBJ databases">
        <authorList>
            <person name="Stuckert A."/>
        </authorList>
    </citation>
    <scope>NUCLEOTIDE SEQUENCE</scope>
</reference>
<gene>
    <name evidence="3" type="ORF">RIMI_LOCUS7363539</name>
</gene>
<dbReference type="SUPFAM" id="SSF54928">
    <property type="entry name" value="RNA-binding domain, RBD"/>
    <property type="match status" value="1"/>
</dbReference>
<sequence>MAAAMRVSPELRWIPAGLSIAEEGITFVFDQRGRKSGEAFVHFVSDEHAEQALLRHKQEIGSRYIEIFPSRKNEIQNARFLIRKRKGVTFAPTMKELYDPDMSINNENKDRPCDLVSENNHMNDYMGRTCLRRQRIPVNSQLYHQSMISTFEDSLSMRLGKILQMDYITFEVTLKDLCDSKCPKVTPF</sequence>
<name>A0ABN9LED3_9NEOB</name>
<evidence type="ECO:0008006" key="5">
    <source>
        <dbReference type="Google" id="ProtNLM"/>
    </source>
</evidence>